<keyword evidence="4" id="KW-1185">Reference proteome</keyword>
<dbReference type="KEGG" id="scc:Spico_1681"/>
<dbReference type="InterPro" id="IPR011493">
    <property type="entry name" value="GLUG"/>
</dbReference>
<reference evidence="3 4" key="2">
    <citation type="journal article" date="2012" name="Stand. Genomic Sci.">
        <title>Complete genome sequence of the termite hindgut bacterium Spirochaeta coccoides type strain (SPN1(T)), reclassification in the genus Sphaerochaeta as Sphaerochaeta coccoides comb. nov. and emendations of the family Spirochaetaceae and the genus Sphaerochaeta.</title>
        <authorList>
            <person name="Abt B."/>
            <person name="Han C."/>
            <person name="Scheuner C."/>
            <person name="Lu M."/>
            <person name="Lapidus A."/>
            <person name="Nolan M."/>
            <person name="Lucas S."/>
            <person name="Hammon N."/>
            <person name="Deshpande S."/>
            <person name="Cheng J.F."/>
            <person name="Tapia R."/>
            <person name="Goodwin L.A."/>
            <person name="Pitluck S."/>
            <person name="Liolios K."/>
            <person name="Pagani I."/>
            <person name="Ivanova N."/>
            <person name="Mavromatis K."/>
            <person name="Mikhailova N."/>
            <person name="Huntemann M."/>
            <person name="Pati A."/>
            <person name="Chen A."/>
            <person name="Palaniappan K."/>
            <person name="Land M."/>
            <person name="Hauser L."/>
            <person name="Brambilla E.M."/>
            <person name="Rohde M."/>
            <person name="Spring S."/>
            <person name="Gronow S."/>
            <person name="Goker M."/>
            <person name="Woyke T."/>
            <person name="Bristow J."/>
            <person name="Eisen J.A."/>
            <person name="Markowitz V."/>
            <person name="Hugenholtz P."/>
            <person name="Kyrpides N.C."/>
            <person name="Klenk H.P."/>
            <person name="Detter J.C."/>
        </authorList>
    </citation>
    <scope>NUCLEOTIDE SEQUENCE [LARGE SCALE GENOMIC DNA]</scope>
    <source>
        <strain evidence="4">ATCC BAA-1237 / DSM 17374 / SPN1</strain>
    </source>
</reference>
<dbReference type="Pfam" id="PF07581">
    <property type="entry name" value="Glug"/>
    <property type="match status" value="2"/>
</dbReference>
<dbReference type="CDD" id="cd13121">
    <property type="entry name" value="BF2867_like_C"/>
    <property type="match status" value="1"/>
</dbReference>
<dbReference type="Proteomes" id="UP000007939">
    <property type="component" value="Chromosome"/>
</dbReference>
<organism evidence="3 4">
    <name type="scientific">Parasphaerochaeta coccoides (strain ATCC BAA-1237 / DSM 17374 / SPN1)</name>
    <name type="common">Sphaerochaeta coccoides</name>
    <dbReference type="NCBI Taxonomy" id="760011"/>
    <lineage>
        <taxon>Bacteria</taxon>
        <taxon>Pseudomonadati</taxon>
        <taxon>Spirochaetota</taxon>
        <taxon>Spirochaetia</taxon>
        <taxon>Spirochaetales</taxon>
        <taxon>Sphaerochaetaceae</taxon>
        <taxon>Parasphaerochaeta</taxon>
    </lineage>
</organism>
<dbReference type="PROSITE" id="PS51257">
    <property type="entry name" value="PROKAR_LIPOPROTEIN"/>
    <property type="match status" value="1"/>
</dbReference>
<dbReference type="RefSeq" id="WP_013740272.1">
    <property type="nucleotide sequence ID" value="NC_015436.1"/>
</dbReference>
<evidence type="ECO:0000313" key="3">
    <source>
        <dbReference type="EMBL" id="AEC02879.1"/>
    </source>
</evidence>
<dbReference type="AlphaFoldDB" id="F4GKJ6"/>
<sequence length="1199" mass="124385">MKKSPIAMLALIVLVLVLSSCIQDLHPPVAQKAVIAFSARVVGNPDSSWEWEEGDEIGLYMVSTGESVEPGNILNGVVNYPYTYDSLTGKFWGDAFFPADGTEVDLFAYYPYQDTPELNEGSAYIYKVDVRNQANPYEDDLIFARVEGVGRDVPVDVDLTFQHKLSKLTLEISAGAGLETGDLAGLSVRYYSMPTTADINFENGSISNEQTDAAGGKVPVNAAGTAGVAIIVPHDGGTYPDRTMVFTLLDGRTYTWNIPDAKGFEAGYHSTYSVKLTGWGIEVNPVGVTTWTKGGSSSFGSDYTGIGTVDDPYMIYTAHGLMHLLETYGSTSGIYYELVHDIELGEYLATNDLTWPNVVFNGFFDGKSHVVNGLRITSSAANVGFFGMITDTATVNNLGLTNVVVRGTNTGGSYIVGGLAGVNMGMIEDCFVSGHVEGDGTAYAGGLVGMNGGVIRNSTGYAMVKGNMAGGLAAINDTDEGAGEITDSKVIAESIHGVRFAGGFVADNSGVITDSHAIVRNVNSSIADGYAGGFVGRNYNRDITDSYAVSNRVSGAYAGGFAGYIEAGEISFLPESPRVDTIAGTVDGRLYAGGFVGSNKSGSIENVSTVFDRVVTTGYNSSDSHTGSAGGFVGRSFNSGSSIVDSSAKGRGASSLVEGWMNVGGFAGVNDDGASIENCFVEMPEGKVTIAGEVMLVRIGGFVGYLNSATISDSWTDIGEIDAETLVTRSLLSVGGFVGLQEGGDTTSITNSTAVIDTISSTDSTMLFTGGFVGYMHDSGTISHAGSSAIYPTAKVGSITVSGSDSATTTIHTGGFAGYVANSSLITGITVVVTGSIDGGASVGGFAGTISNTDVSDVRVVMNGSVKGGDLVGGFAGQIMNGAHIEEIRIYVEEDIVSTGTGTGSAVGGFAALMSGSQTEIMKSRVEVGGGIHGHANIGGFVGRVPYNSGVPQKIEESAAIVTGSIYKDVGSTGGYAGGFIGEQYNADISQCSVLIEEEIIGNNSNATGGFVGAFNSGNVSNSYVRVRDITGSTSSYVGGFFGLHSSQSGIITNSYVVTGSIVGGSYVGGFGGLLFYDLGNLRSLAAIITEKIEALDTNPHMGVFIGSRTGLPSTNPSLSSRRYASDPASPPPALVWTGNNQGTDFTSSEVTLVQNSDFSNPSFWLNPLNWTADETWSAGIWNFATGDGYPVLKNAPVP</sequence>
<evidence type="ECO:0000313" key="4">
    <source>
        <dbReference type="Proteomes" id="UP000007939"/>
    </source>
</evidence>
<proteinExistence type="predicted"/>
<dbReference type="Gene3D" id="2.60.40.2630">
    <property type="match status" value="1"/>
</dbReference>
<dbReference type="HOGENOM" id="CLU_270940_0_0_12"/>
<evidence type="ECO:0000256" key="1">
    <source>
        <dbReference type="SAM" id="MobiDB-lite"/>
    </source>
</evidence>
<feature type="domain" description="GLUG" evidence="2">
    <location>
        <begin position="412"/>
        <end position="436"/>
    </location>
</feature>
<accession>F4GKJ6</accession>
<dbReference type="InterPro" id="IPR025049">
    <property type="entry name" value="Mfa-like_1"/>
</dbReference>
<dbReference type="Pfam" id="PF13149">
    <property type="entry name" value="Mfa_like_1"/>
    <property type="match status" value="1"/>
</dbReference>
<dbReference type="EMBL" id="CP002659">
    <property type="protein sequence ID" value="AEC02879.1"/>
    <property type="molecule type" value="Genomic_DNA"/>
</dbReference>
<dbReference type="InterPro" id="IPR042278">
    <property type="entry name" value="Mfa-like_1_N"/>
</dbReference>
<name>F4GKJ6_PARC1</name>
<dbReference type="STRING" id="760011.Spico_1681"/>
<gene>
    <name evidence="3" type="ordered locus">Spico_1681</name>
</gene>
<feature type="region of interest" description="Disordered" evidence="1">
    <location>
        <begin position="1117"/>
        <end position="1141"/>
    </location>
</feature>
<protein>
    <recommendedName>
        <fullName evidence="2">GLUG domain-containing protein</fullName>
    </recommendedName>
</protein>
<feature type="domain" description="GLUG" evidence="2">
    <location>
        <begin position="662"/>
        <end position="683"/>
    </location>
</feature>
<reference evidence="4" key="1">
    <citation type="submission" date="2011-04" db="EMBL/GenBank/DDBJ databases">
        <title>The complete genome of Spirochaeta coccoides DSM 17374.</title>
        <authorList>
            <person name="Lucas S."/>
            <person name="Copeland A."/>
            <person name="Lapidus A."/>
            <person name="Bruce D."/>
            <person name="Goodwin L."/>
            <person name="Pitluck S."/>
            <person name="Peters L."/>
            <person name="Kyrpides N."/>
            <person name="Mavromatis K."/>
            <person name="Pagani I."/>
            <person name="Ivanova N."/>
            <person name="Ovchinnikova G."/>
            <person name="Lu M."/>
            <person name="Detter J.C."/>
            <person name="Tapia R."/>
            <person name="Han C."/>
            <person name="Land M."/>
            <person name="Hauser L."/>
            <person name="Markowitz V."/>
            <person name="Cheng J.-F."/>
            <person name="Hugenholtz P."/>
            <person name="Woyke T."/>
            <person name="Wu D."/>
            <person name="Spring S."/>
            <person name="Schroeder M."/>
            <person name="Brambilla E."/>
            <person name="Klenk H.-P."/>
            <person name="Eisen J.A."/>
        </authorList>
    </citation>
    <scope>NUCLEOTIDE SEQUENCE [LARGE SCALE GENOMIC DNA]</scope>
    <source>
        <strain evidence="4">ATCC BAA-1237 / DSM 17374 / SPN1</strain>
    </source>
</reference>
<dbReference type="Gene3D" id="2.160.20.110">
    <property type="match status" value="4"/>
</dbReference>
<dbReference type="eggNOG" id="COG5492">
    <property type="taxonomic scope" value="Bacteria"/>
</dbReference>
<dbReference type="CDD" id="cd13120">
    <property type="entry name" value="BF2867_like_N"/>
    <property type="match status" value="1"/>
</dbReference>
<dbReference type="Gene3D" id="2.60.40.2620">
    <property type="entry name" value="Fimbrillin-like"/>
    <property type="match status" value="1"/>
</dbReference>
<dbReference type="OrthoDB" id="1025634at2"/>
<evidence type="ECO:0000259" key="2">
    <source>
        <dbReference type="Pfam" id="PF07581"/>
    </source>
</evidence>